<keyword evidence="4" id="KW-1185">Reference proteome</keyword>
<evidence type="ECO:0000313" key="4">
    <source>
        <dbReference type="Proteomes" id="UP001271007"/>
    </source>
</evidence>
<evidence type="ECO:0000256" key="1">
    <source>
        <dbReference type="SAM" id="Coils"/>
    </source>
</evidence>
<organism evidence="3 4">
    <name type="scientific">Extremus antarcticus</name>
    <dbReference type="NCBI Taxonomy" id="702011"/>
    <lineage>
        <taxon>Eukaryota</taxon>
        <taxon>Fungi</taxon>
        <taxon>Dikarya</taxon>
        <taxon>Ascomycota</taxon>
        <taxon>Pezizomycotina</taxon>
        <taxon>Dothideomycetes</taxon>
        <taxon>Dothideomycetidae</taxon>
        <taxon>Mycosphaerellales</taxon>
        <taxon>Extremaceae</taxon>
        <taxon>Extremus</taxon>
    </lineage>
</organism>
<accession>A0AAJ0DEK9</accession>
<evidence type="ECO:0000256" key="2">
    <source>
        <dbReference type="SAM" id="MobiDB-lite"/>
    </source>
</evidence>
<feature type="compositionally biased region" description="Basic and acidic residues" evidence="2">
    <location>
        <begin position="124"/>
        <end position="137"/>
    </location>
</feature>
<evidence type="ECO:0000313" key="3">
    <source>
        <dbReference type="EMBL" id="KAK3048355.1"/>
    </source>
</evidence>
<dbReference type="AlphaFoldDB" id="A0AAJ0DEK9"/>
<feature type="coiled-coil region" evidence="1">
    <location>
        <begin position="65"/>
        <end position="92"/>
    </location>
</feature>
<feature type="region of interest" description="Disordered" evidence="2">
    <location>
        <begin position="119"/>
        <end position="148"/>
    </location>
</feature>
<feature type="region of interest" description="Disordered" evidence="2">
    <location>
        <begin position="192"/>
        <end position="215"/>
    </location>
</feature>
<dbReference type="EMBL" id="JAWDJX010000050">
    <property type="protein sequence ID" value="KAK3048355.1"/>
    <property type="molecule type" value="Genomic_DNA"/>
</dbReference>
<gene>
    <name evidence="3" type="ORF">LTR09_010348</name>
</gene>
<name>A0AAJ0DEK9_9PEZI</name>
<sequence>MGPGSRHGTRTGVYRDMDVQAQLQAYVGEVLAANNERREALQAASKAQLALVEEQRQNGILTQELQISHDERANLKAEVQQLQAEVKRLNADGLQLGTQSRAVVVDIRSPSPLALVPRSLRKRVSSDSDDKTFDRTQSKRSRNGSGLDSGVLASFPLTNWQSNMIYGLDRNTPAIDVEPTIKVELSSTETIDSLSTRRSTGPALTPPLFPPPDDPTLETETPPLTIGVYVFKQAGEMTVRRLNTTTVKIPQTVIDAVLEVIDSAHHRDKIRTSYRDTCIRQGAENDLDPITKKTVVGVACKECTLEQQPCVRRSGRTYDVVLAPFAVPFRKSATAGSHAFYISRTKPEKADMACFVKKHDLHGKGADSTD</sequence>
<proteinExistence type="predicted"/>
<reference evidence="3" key="1">
    <citation type="submission" date="2023-04" db="EMBL/GenBank/DDBJ databases">
        <title>Black Yeasts Isolated from many extreme environments.</title>
        <authorList>
            <person name="Coleine C."/>
            <person name="Stajich J.E."/>
            <person name="Selbmann L."/>
        </authorList>
    </citation>
    <scope>NUCLEOTIDE SEQUENCE</scope>
    <source>
        <strain evidence="3">CCFEE 5312</strain>
    </source>
</reference>
<comment type="caution">
    <text evidence="3">The sequence shown here is derived from an EMBL/GenBank/DDBJ whole genome shotgun (WGS) entry which is preliminary data.</text>
</comment>
<dbReference type="Proteomes" id="UP001271007">
    <property type="component" value="Unassembled WGS sequence"/>
</dbReference>
<feature type="compositionally biased region" description="Pro residues" evidence="2">
    <location>
        <begin position="204"/>
        <end position="214"/>
    </location>
</feature>
<protein>
    <submittedName>
        <fullName evidence="3">Uncharacterized protein</fullName>
    </submittedName>
</protein>
<keyword evidence="1" id="KW-0175">Coiled coil</keyword>